<gene>
    <name evidence="7" type="primary">spoIIAB</name>
    <name evidence="9" type="ORF">SAMN02745138_02422</name>
</gene>
<dbReference type="AlphaFoldDB" id="A0A1M6VNZ1"/>
<protein>
    <recommendedName>
        <fullName evidence="7">Anti-sigma F factor</fullName>
        <ecNumber evidence="7">2.7.11.1</ecNumber>
    </recommendedName>
    <alternativeName>
        <fullName evidence="7">Stage II sporulation protein AB</fullName>
    </alternativeName>
</protein>
<dbReference type="PANTHER" id="PTHR35526:SF3">
    <property type="entry name" value="ANTI-SIGMA-F FACTOR RSBW"/>
    <property type="match status" value="1"/>
</dbReference>
<keyword evidence="4 7" id="KW-0418">Kinase</keyword>
<keyword evidence="1 7" id="KW-0723">Serine/threonine-protein kinase</keyword>
<dbReference type="GO" id="GO:0005524">
    <property type="term" value="F:ATP binding"/>
    <property type="evidence" value="ECO:0007669"/>
    <property type="project" value="UniProtKB-KW"/>
</dbReference>
<accession>A0A1M6VNZ1</accession>
<dbReference type="GO" id="GO:0030436">
    <property type="term" value="P:asexual sporulation"/>
    <property type="evidence" value="ECO:0007669"/>
    <property type="project" value="UniProtKB-UniRule"/>
</dbReference>
<dbReference type="SMART" id="SM00387">
    <property type="entry name" value="HATPase_c"/>
    <property type="match status" value="1"/>
</dbReference>
<dbReference type="InterPro" id="IPR010194">
    <property type="entry name" value="Anti-sigma_F"/>
</dbReference>
<evidence type="ECO:0000256" key="3">
    <source>
        <dbReference type="ARBA" id="ARBA00022741"/>
    </source>
</evidence>
<keyword evidence="5 7" id="KW-0067">ATP-binding</keyword>
<comment type="catalytic activity">
    <reaction evidence="7">
        <text>L-threonyl-[protein] + ATP = O-phospho-L-threonyl-[protein] + ADP + H(+)</text>
        <dbReference type="Rhea" id="RHEA:46608"/>
        <dbReference type="Rhea" id="RHEA-COMP:11060"/>
        <dbReference type="Rhea" id="RHEA-COMP:11605"/>
        <dbReference type="ChEBI" id="CHEBI:15378"/>
        <dbReference type="ChEBI" id="CHEBI:30013"/>
        <dbReference type="ChEBI" id="CHEBI:30616"/>
        <dbReference type="ChEBI" id="CHEBI:61977"/>
        <dbReference type="ChEBI" id="CHEBI:456216"/>
        <dbReference type="EC" id="2.7.11.1"/>
    </reaction>
</comment>
<dbReference type="GO" id="GO:0042174">
    <property type="term" value="P:negative regulation of sporulation resulting in formation of a cellular spore"/>
    <property type="evidence" value="ECO:0007669"/>
    <property type="project" value="InterPro"/>
</dbReference>
<comment type="catalytic activity">
    <reaction evidence="7">
        <text>L-seryl-[protein] + ATP = O-phospho-L-seryl-[protein] + ADP + H(+)</text>
        <dbReference type="Rhea" id="RHEA:17989"/>
        <dbReference type="Rhea" id="RHEA-COMP:9863"/>
        <dbReference type="Rhea" id="RHEA-COMP:11604"/>
        <dbReference type="ChEBI" id="CHEBI:15378"/>
        <dbReference type="ChEBI" id="CHEBI:29999"/>
        <dbReference type="ChEBI" id="CHEBI:30616"/>
        <dbReference type="ChEBI" id="CHEBI:83421"/>
        <dbReference type="ChEBI" id="CHEBI:456216"/>
        <dbReference type="EC" id="2.7.11.1"/>
    </reaction>
</comment>
<dbReference type="Proteomes" id="UP000183975">
    <property type="component" value="Unassembled WGS sequence"/>
</dbReference>
<dbReference type="RefSeq" id="WP_072852162.1">
    <property type="nucleotide sequence ID" value="NZ_FRAH01000048.1"/>
</dbReference>
<keyword evidence="3 7" id="KW-0547">Nucleotide-binding</keyword>
<dbReference type="GeneID" id="78177075"/>
<reference evidence="9 10" key="1">
    <citation type="submission" date="2016-11" db="EMBL/GenBank/DDBJ databases">
        <authorList>
            <person name="Jaros S."/>
            <person name="Januszkiewicz K."/>
            <person name="Wedrychowicz H."/>
        </authorList>
    </citation>
    <scope>NUCLEOTIDE SEQUENCE [LARGE SCALE GENOMIC DNA]</scope>
    <source>
        <strain evidence="9 10">DSM 14214</strain>
    </source>
</reference>
<dbReference type="Gene3D" id="3.30.565.10">
    <property type="entry name" value="Histidine kinase-like ATPase, C-terminal domain"/>
    <property type="match status" value="1"/>
</dbReference>
<evidence type="ECO:0000256" key="2">
    <source>
        <dbReference type="ARBA" id="ARBA00022679"/>
    </source>
</evidence>
<evidence type="ECO:0000313" key="10">
    <source>
        <dbReference type="Proteomes" id="UP000183975"/>
    </source>
</evidence>
<dbReference type="PANTHER" id="PTHR35526">
    <property type="entry name" value="ANTI-SIGMA-F FACTOR RSBW-RELATED"/>
    <property type="match status" value="1"/>
</dbReference>
<dbReference type="OrthoDB" id="9768808at2"/>
<keyword evidence="10" id="KW-1185">Reference proteome</keyword>
<evidence type="ECO:0000259" key="8">
    <source>
        <dbReference type="SMART" id="SM00387"/>
    </source>
</evidence>
<evidence type="ECO:0000256" key="4">
    <source>
        <dbReference type="ARBA" id="ARBA00022777"/>
    </source>
</evidence>
<feature type="domain" description="Histidine kinase/HSP90-like ATPase" evidence="8">
    <location>
        <begin position="35"/>
        <end position="139"/>
    </location>
</feature>
<comment type="similarity">
    <text evidence="7">Belongs to the anti-sigma-factor family.</text>
</comment>
<dbReference type="GO" id="GO:0030435">
    <property type="term" value="P:sporulation resulting in formation of a cellular spore"/>
    <property type="evidence" value="ECO:0007669"/>
    <property type="project" value="UniProtKB-KW"/>
</dbReference>
<sequence>MKNQMRIFFDAVSENEAFARLVAAGFFAQLNPTLAEITDVKTAVSEAVTNAIIHGYEGKGGTVELFCAYDENRLQIEVADRGIGIPNIAQAMEPLYTSKPELERSGMGFTIMETFMDKMRVESIPHFGTRVYMEKDLKTE</sequence>
<organism evidence="9 10">
    <name type="scientific">Anaerotignum lactatifermentans DSM 14214</name>
    <dbReference type="NCBI Taxonomy" id="1121323"/>
    <lineage>
        <taxon>Bacteria</taxon>
        <taxon>Bacillati</taxon>
        <taxon>Bacillota</taxon>
        <taxon>Clostridia</taxon>
        <taxon>Lachnospirales</taxon>
        <taxon>Anaerotignaceae</taxon>
        <taxon>Anaerotignum</taxon>
    </lineage>
</organism>
<dbReference type="GO" id="GO:0016989">
    <property type="term" value="F:sigma factor antagonist activity"/>
    <property type="evidence" value="ECO:0007669"/>
    <property type="project" value="InterPro"/>
</dbReference>
<evidence type="ECO:0000313" key="9">
    <source>
        <dbReference type="EMBL" id="SHK83287.1"/>
    </source>
</evidence>
<evidence type="ECO:0000256" key="7">
    <source>
        <dbReference type="HAMAP-Rule" id="MF_00637"/>
    </source>
</evidence>
<keyword evidence="6 7" id="KW-0749">Sporulation</keyword>
<dbReference type="InterPro" id="IPR003594">
    <property type="entry name" value="HATPase_dom"/>
</dbReference>
<dbReference type="InterPro" id="IPR050267">
    <property type="entry name" value="Anti-sigma-factor_SerPK"/>
</dbReference>
<evidence type="ECO:0000256" key="1">
    <source>
        <dbReference type="ARBA" id="ARBA00022527"/>
    </source>
</evidence>
<name>A0A1M6VNZ1_9FIRM</name>
<dbReference type="GO" id="GO:0004674">
    <property type="term" value="F:protein serine/threonine kinase activity"/>
    <property type="evidence" value="ECO:0007669"/>
    <property type="project" value="UniProtKB-KW"/>
</dbReference>
<evidence type="ECO:0000256" key="6">
    <source>
        <dbReference type="ARBA" id="ARBA00022969"/>
    </source>
</evidence>
<dbReference type="Pfam" id="PF13581">
    <property type="entry name" value="HATPase_c_2"/>
    <property type="match status" value="1"/>
</dbReference>
<dbReference type="SUPFAM" id="SSF55874">
    <property type="entry name" value="ATPase domain of HSP90 chaperone/DNA topoisomerase II/histidine kinase"/>
    <property type="match status" value="1"/>
</dbReference>
<dbReference type="EMBL" id="FRAH01000048">
    <property type="protein sequence ID" value="SHK83287.1"/>
    <property type="molecule type" value="Genomic_DNA"/>
</dbReference>
<evidence type="ECO:0000256" key="5">
    <source>
        <dbReference type="ARBA" id="ARBA00022840"/>
    </source>
</evidence>
<keyword evidence="2 7" id="KW-0808">Transferase</keyword>
<dbReference type="InterPro" id="IPR036890">
    <property type="entry name" value="HATPase_C_sf"/>
</dbReference>
<dbReference type="NCBIfam" id="TIGR01925">
    <property type="entry name" value="spIIAB"/>
    <property type="match status" value="1"/>
</dbReference>
<dbReference type="GO" id="GO:0106310">
    <property type="term" value="F:protein serine kinase activity"/>
    <property type="evidence" value="ECO:0007669"/>
    <property type="project" value="RHEA"/>
</dbReference>
<dbReference type="EC" id="2.7.11.1" evidence="7"/>
<dbReference type="HAMAP" id="MF_00637">
    <property type="entry name" value="Anti_sigma_F"/>
    <property type="match status" value="1"/>
</dbReference>
<comment type="function">
    <text evidence="7">Binds to sigma F and blocks its ability to form an RNA polymerase holoenzyme (E-sigma F). Phosphorylates SpoIIAA on a serine residue. This phosphorylation may enable SpoIIAA to act as an anti-anti-sigma factor that counteracts SpoIIAB and thus releases sigma F from inhibition.</text>
</comment>
<proteinExistence type="inferred from homology"/>